<protein>
    <submittedName>
        <fullName evidence="3">Retrotrans_gag domain-containing protein</fullName>
    </submittedName>
</protein>
<dbReference type="Proteomes" id="UP000274131">
    <property type="component" value="Unassembled WGS sequence"/>
</dbReference>
<dbReference type="Pfam" id="PF03564">
    <property type="entry name" value="DUF1759"/>
    <property type="match status" value="1"/>
</dbReference>
<dbReference type="OrthoDB" id="5863857at2759"/>
<dbReference type="AlphaFoldDB" id="A0A0N4VR71"/>
<sequence>MSLYEETVTRPQELIDQLALAKEVITNITLDIRQIEENLELYQSATESKTSCASTMHYNPPPAIPKFTGTVKTWTSFWNAFEAYIDENPNMREIQKLAYLLQSLEREAKNLVGGYYIIPSNYALVKDVLKRKYDRPNRLVKELYGELIALKTVDNRGLPKFATEVERIFQQLEGANQPVEVGIYERIIEFKLPYQTLLRLAERKRTKTD</sequence>
<name>A0A0N4VR71_ENTVE</name>
<dbReference type="WBParaSite" id="EVEC_0001353301-mRNA-1">
    <property type="protein sequence ID" value="EVEC_0001353301-mRNA-1"/>
    <property type="gene ID" value="EVEC_0001353301"/>
</dbReference>
<accession>A0A0N4VR71</accession>
<evidence type="ECO:0000313" key="1">
    <source>
        <dbReference type="EMBL" id="VDD97916.1"/>
    </source>
</evidence>
<dbReference type="InterPro" id="IPR005312">
    <property type="entry name" value="DUF1759"/>
</dbReference>
<reference evidence="3" key="1">
    <citation type="submission" date="2017-02" db="UniProtKB">
        <authorList>
            <consortium name="WormBaseParasite"/>
        </authorList>
    </citation>
    <scope>IDENTIFICATION</scope>
</reference>
<proteinExistence type="predicted"/>
<dbReference type="EMBL" id="UXUI01015801">
    <property type="protein sequence ID" value="VDD97916.1"/>
    <property type="molecule type" value="Genomic_DNA"/>
</dbReference>
<dbReference type="STRING" id="51028.A0A0N4VR71"/>
<dbReference type="PANTHER" id="PTHR22954">
    <property type="entry name" value="RETROVIRAL PROTEASE-RELATED"/>
    <property type="match status" value="1"/>
</dbReference>
<reference evidence="1 2" key="2">
    <citation type="submission" date="2018-10" db="EMBL/GenBank/DDBJ databases">
        <authorList>
            <consortium name="Pathogen Informatics"/>
        </authorList>
    </citation>
    <scope>NUCLEOTIDE SEQUENCE [LARGE SCALE GENOMIC DNA]</scope>
</reference>
<dbReference type="PANTHER" id="PTHR22954:SF3">
    <property type="entry name" value="PROTEIN CBG08539"/>
    <property type="match status" value="1"/>
</dbReference>
<organism evidence="3">
    <name type="scientific">Enterobius vermicularis</name>
    <name type="common">Human pinworm</name>
    <dbReference type="NCBI Taxonomy" id="51028"/>
    <lineage>
        <taxon>Eukaryota</taxon>
        <taxon>Metazoa</taxon>
        <taxon>Ecdysozoa</taxon>
        <taxon>Nematoda</taxon>
        <taxon>Chromadorea</taxon>
        <taxon>Rhabditida</taxon>
        <taxon>Spirurina</taxon>
        <taxon>Oxyuridomorpha</taxon>
        <taxon>Oxyuroidea</taxon>
        <taxon>Oxyuridae</taxon>
        <taxon>Enterobius</taxon>
    </lineage>
</organism>
<gene>
    <name evidence="1" type="ORF">EVEC_LOCUS12667</name>
</gene>
<keyword evidence="2" id="KW-1185">Reference proteome</keyword>
<evidence type="ECO:0000313" key="2">
    <source>
        <dbReference type="Proteomes" id="UP000274131"/>
    </source>
</evidence>
<evidence type="ECO:0000313" key="3">
    <source>
        <dbReference type="WBParaSite" id="EVEC_0001353301-mRNA-1"/>
    </source>
</evidence>